<keyword evidence="4 6" id="KW-0804">Transcription</keyword>
<evidence type="ECO:0000313" key="9">
    <source>
        <dbReference type="RefSeq" id="XP_018842426.1"/>
    </source>
</evidence>
<dbReference type="GO" id="GO:0045892">
    <property type="term" value="P:negative regulation of DNA-templated transcription"/>
    <property type="evidence" value="ECO:0007669"/>
    <property type="project" value="UniProtKB-UniRule"/>
</dbReference>
<protein>
    <recommendedName>
        <fullName evidence="6">Transcription repressor</fullName>
    </recommendedName>
    <alternativeName>
        <fullName evidence="6">Ovate family protein</fullName>
    </alternativeName>
</protein>
<dbReference type="PANTHER" id="PTHR33057">
    <property type="entry name" value="TRANSCRIPTION REPRESSOR OFP7-RELATED"/>
    <property type="match status" value="1"/>
</dbReference>
<name>A0A2I4GEW3_JUGRE</name>
<dbReference type="InterPro" id="IPR006458">
    <property type="entry name" value="Ovate_C"/>
</dbReference>
<dbReference type="Proteomes" id="UP000235220">
    <property type="component" value="Chromosome 7"/>
</dbReference>
<dbReference type="KEGG" id="jre:109007272"/>
<feature type="compositionally biased region" description="Polar residues" evidence="7">
    <location>
        <begin position="231"/>
        <end position="244"/>
    </location>
</feature>
<dbReference type="FunCoup" id="A0A2I4GEW3">
    <property type="interactions" value="193"/>
</dbReference>
<keyword evidence="3 6" id="KW-0805">Transcription regulation</keyword>
<evidence type="ECO:0000313" key="8">
    <source>
        <dbReference type="Proteomes" id="UP000235220"/>
    </source>
</evidence>
<dbReference type="GO" id="GO:0005634">
    <property type="term" value="C:nucleus"/>
    <property type="evidence" value="ECO:0007669"/>
    <property type="project" value="UniProtKB-SubCell"/>
</dbReference>
<evidence type="ECO:0000256" key="4">
    <source>
        <dbReference type="ARBA" id="ARBA00023163"/>
    </source>
</evidence>
<feature type="region of interest" description="Disordered" evidence="7">
    <location>
        <begin position="23"/>
        <end position="44"/>
    </location>
</feature>
<accession>A0A2I4GEW3</accession>
<keyword evidence="2 6" id="KW-0678">Repressor</keyword>
<dbReference type="Gramene" id="Jr07_21020_p1">
    <property type="protein sequence ID" value="cds.Jr07_21020_p1"/>
    <property type="gene ID" value="Jr07_21020"/>
</dbReference>
<evidence type="ECO:0000256" key="7">
    <source>
        <dbReference type="SAM" id="MobiDB-lite"/>
    </source>
</evidence>
<evidence type="ECO:0000256" key="6">
    <source>
        <dbReference type="RuleBase" id="RU367028"/>
    </source>
</evidence>
<proteinExistence type="predicted"/>
<dbReference type="GeneID" id="109007272"/>
<dbReference type="RefSeq" id="XP_018842426.1">
    <property type="nucleotide sequence ID" value="XM_018986881.2"/>
</dbReference>
<dbReference type="PROSITE" id="PS51754">
    <property type="entry name" value="OVATE"/>
    <property type="match status" value="1"/>
</dbReference>
<keyword evidence="8" id="KW-1185">Reference proteome</keyword>
<dbReference type="InterPro" id="IPR038933">
    <property type="entry name" value="Ovate"/>
</dbReference>
<dbReference type="PANTHER" id="PTHR33057:SF21">
    <property type="entry name" value="TRANSCRIPTION REPRESSOR"/>
    <property type="match status" value="1"/>
</dbReference>
<organism evidence="8 9">
    <name type="scientific">Juglans regia</name>
    <name type="common">English walnut</name>
    <dbReference type="NCBI Taxonomy" id="51240"/>
    <lineage>
        <taxon>Eukaryota</taxon>
        <taxon>Viridiplantae</taxon>
        <taxon>Streptophyta</taxon>
        <taxon>Embryophyta</taxon>
        <taxon>Tracheophyta</taxon>
        <taxon>Spermatophyta</taxon>
        <taxon>Magnoliopsida</taxon>
        <taxon>eudicotyledons</taxon>
        <taxon>Gunneridae</taxon>
        <taxon>Pentapetalae</taxon>
        <taxon>rosids</taxon>
        <taxon>fabids</taxon>
        <taxon>Fagales</taxon>
        <taxon>Juglandaceae</taxon>
        <taxon>Juglans</taxon>
    </lineage>
</organism>
<comment type="subcellular location">
    <subcellularLocation>
        <location evidence="1 6">Nucleus</location>
    </subcellularLocation>
</comment>
<evidence type="ECO:0000256" key="1">
    <source>
        <dbReference type="ARBA" id="ARBA00004123"/>
    </source>
</evidence>
<dbReference type="STRING" id="51240.A0A2I4GEW3"/>
<gene>
    <name evidence="9" type="primary">LOC109007272</name>
</gene>
<keyword evidence="5 6" id="KW-0539">Nucleus</keyword>
<dbReference type="NCBIfam" id="TIGR01568">
    <property type="entry name" value="A_thal_3678"/>
    <property type="match status" value="1"/>
</dbReference>
<evidence type="ECO:0000256" key="5">
    <source>
        <dbReference type="ARBA" id="ARBA00023242"/>
    </source>
</evidence>
<comment type="function">
    <text evidence="6">Transcriptional repressor that regulates multiple aspects of plant growth and development.</text>
</comment>
<feature type="region of interest" description="Disordered" evidence="7">
    <location>
        <begin position="213"/>
        <end position="244"/>
    </location>
</feature>
<dbReference type="AlphaFoldDB" id="A0A2I4GEW3"/>
<reference evidence="9" key="1">
    <citation type="submission" date="2025-08" db="UniProtKB">
        <authorList>
            <consortium name="RefSeq"/>
        </authorList>
    </citation>
    <scope>IDENTIFICATION</scope>
    <source>
        <tissue evidence="9">Leaves</tissue>
    </source>
</reference>
<dbReference type="Pfam" id="PF04844">
    <property type="entry name" value="Ovate"/>
    <property type="match status" value="1"/>
</dbReference>
<dbReference type="OrthoDB" id="690912at2759"/>
<sequence>MPKLLWRNFHLCFSKIKCLPSIESPPSPPSKDHDSQYPSPTSHNTRSIIMINNFNSLYDTISSSDDPTSKSLTPSFNTNSDFLSSSDDSDDTVVLTDSPPDFATIFASQRFFFSTPGSSNSIFESLDTRQVPDHNALVISGSVQVPKYSLDPYVDFRRSMLEMVEARNLMDETTDQCEYLHQLLLCYLTLNPKHTHKYIIRAFADLVICNSSSPSSSASNHSRRESKNSRQRCISRQLQLDLQR</sequence>
<evidence type="ECO:0000256" key="2">
    <source>
        <dbReference type="ARBA" id="ARBA00022491"/>
    </source>
</evidence>
<evidence type="ECO:0000256" key="3">
    <source>
        <dbReference type="ARBA" id="ARBA00023015"/>
    </source>
</evidence>